<evidence type="ECO:0000313" key="11">
    <source>
        <dbReference type="Proteomes" id="UP001596044"/>
    </source>
</evidence>
<feature type="transmembrane region" description="Helical" evidence="7">
    <location>
        <begin position="12"/>
        <end position="31"/>
    </location>
</feature>
<evidence type="ECO:0000313" key="10">
    <source>
        <dbReference type="EMBL" id="MFC5452694.1"/>
    </source>
</evidence>
<dbReference type="Proteomes" id="UP001596044">
    <property type="component" value="Unassembled WGS sequence"/>
</dbReference>
<dbReference type="Pfam" id="PF00015">
    <property type="entry name" value="MCPsignal"/>
    <property type="match status" value="1"/>
</dbReference>
<evidence type="ECO:0000256" key="2">
    <source>
        <dbReference type="ARBA" id="ARBA00022475"/>
    </source>
</evidence>
<evidence type="ECO:0000256" key="1">
    <source>
        <dbReference type="ARBA" id="ARBA00004236"/>
    </source>
</evidence>
<proteinExistence type="inferred from homology"/>
<reference evidence="11" key="1">
    <citation type="journal article" date="2019" name="Int. J. Syst. Evol. Microbiol.">
        <title>The Global Catalogue of Microorganisms (GCM) 10K type strain sequencing project: providing services to taxonomists for standard genome sequencing and annotation.</title>
        <authorList>
            <consortium name="The Broad Institute Genomics Platform"/>
            <consortium name="The Broad Institute Genome Sequencing Center for Infectious Disease"/>
            <person name="Wu L."/>
            <person name="Ma J."/>
        </authorList>
    </citation>
    <scope>NUCLEOTIDE SEQUENCE [LARGE SCALE GENOMIC DNA]</scope>
    <source>
        <strain evidence="11">KACC 11904</strain>
    </source>
</reference>
<dbReference type="Gene3D" id="6.10.340.10">
    <property type="match status" value="1"/>
</dbReference>
<comment type="similarity">
    <text evidence="5">Belongs to the methyl-accepting chemotaxis (MCP) protein family.</text>
</comment>
<evidence type="ECO:0000256" key="4">
    <source>
        <dbReference type="ARBA" id="ARBA00023224"/>
    </source>
</evidence>
<dbReference type="Pfam" id="PF12729">
    <property type="entry name" value="4HB_MCP_1"/>
    <property type="match status" value="1"/>
</dbReference>
<dbReference type="SMART" id="SM00283">
    <property type="entry name" value="MA"/>
    <property type="match status" value="1"/>
</dbReference>
<sequence length="577" mass="62504">MRLPKMTVGRKLFVSFTIILMLTGAVGWMSLTNMQRIQSKSDEISQTWMPGVEAINSLSYLTENVQSLDMQLLILSDPSQLQTTATQALAGIYKVDEQVKQFAGSLGDEQEKRNFDAFQSQWEAYKKFHERFVALSKETPANKASGNWGTEVQALIGDAGKTFGNLQKYLDVLVQLEHEGAGAASASSADIYHRGQMNMIYVLAAAVLLGIMLATWITYIISKPVRMVSRSLQEVSLGNLHETDMKVKNRDEIGELVASLNSMKTNVRQILQQIREASAQVADSSQSLLAHSELSSLASNQVVEVMHKVAVGAESQVMSYSDTSTAMTEMATGVQRIAETSSEVADISMEAFREAKQGEQDLQMLMSSMAGMADIVHRAHEVIQLLESQSQEIGDMIGMIGGIAKQTNLLALNAAIEAARAGEAGKGFHVVAGEVRKLSEQSAQFASRITEMIALMLGNTGTAVQTMEDCLQAVGEAKVMVHTAETSFQRIFEATGKVAECIQEVAAGAQQMAATSEEVAASVVETNAHAQNSYHYAQHVAETAEQQLSSQHGITDSASSLNVIAEELNAAVGKFKF</sequence>
<dbReference type="PROSITE" id="PS50111">
    <property type="entry name" value="CHEMOTAXIS_TRANSDUC_2"/>
    <property type="match status" value="1"/>
</dbReference>
<keyword evidence="2" id="KW-1003">Cell membrane</keyword>
<name>A0ABW0KGY8_9BACL</name>
<dbReference type="SMART" id="SM00304">
    <property type="entry name" value="HAMP"/>
    <property type="match status" value="1"/>
</dbReference>
<dbReference type="InterPro" id="IPR004089">
    <property type="entry name" value="MCPsignal_dom"/>
</dbReference>
<dbReference type="CDD" id="cd06225">
    <property type="entry name" value="HAMP"/>
    <property type="match status" value="1"/>
</dbReference>
<evidence type="ECO:0000256" key="3">
    <source>
        <dbReference type="ARBA" id="ARBA00023136"/>
    </source>
</evidence>
<dbReference type="PROSITE" id="PS50885">
    <property type="entry name" value="HAMP"/>
    <property type="match status" value="1"/>
</dbReference>
<evidence type="ECO:0000256" key="7">
    <source>
        <dbReference type="SAM" id="Phobius"/>
    </source>
</evidence>
<dbReference type="InterPro" id="IPR024478">
    <property type="entry name" value="HlyB_4HB_MCP"/>
</dbReference>
<feature type="domain" description="Methyl-accepting transducer" evidence="8">
    <location>
        <begin position="291"/>
        <end position="527"/>
    </location>
</feature>
<dbReference type="CDD" id="cd11386">
    <property type="entry name" value="MCP_signal"/>
    <property type="match status" value="1"/>
</dbReference>
<evidence type="ECO:0000256" key="5">
    <source>
        <dbReference type="ARBA" id="ARBA00029447"/>
    </source>
</evidence>
<comment type="caution">
    <text evidence="10">The sequence shown here is derived from an EMBL/GenBank/DDBJ whole genome shotgun (WGS) entry which is preliminary data.</text>
</comment>
<keyword evidence="3 7" id="KW-0472">Membrane</keyword>
<accession>A0ABW0KGY8</accession>
<dbReference type="Gene3D" id="1.10.287.950">
    <property type="entry name" value="Methyl-accepting chemotaxis protein"/>
    <property type="match status" value="1"/>
</dbReference>
<protein>
    <submittedName>
        <fullName evidence="10">Methyl-accepting chemotaxis protein</fullName>
    </submittedName>
</protein>
<organism evidence="10 11">
    <name type="scientific">Paenibacillus aestuarii</name>
    <dbReference type="NCBI Taxonomy" id="516965"/>
    <lineage>
        <taxon>Bacteria</taxon>
        <taxon>Bacillati</taxon>
        <taxon>Bacillota</taxon>
        <taxon>Bacilli</taxon>
        <taxon>Bacillales</taxon>
        <taxon>Paenibacillaceae</taxon>
        <taxon>Paenibacillus</taxon>
    </lineage>
</organism>
<keyword evidence="7" id="KW-0812">Transmembrane</keyword>
<evidence type="ECO:0000259" key="9">
    <source>
        <dbReference type="PROSITE" id="PS50885"/>
    </source>
</evidence>
<keyword evidence="11" id="KW-1185">Reference proteome</keyword>
<dbReference type="PANTHER" id="PTHR32089">
    <property type="entry name" value="METHYL-ACCEPTING CHEMOTAXIS PROTEIN MCPB"/>
    <property type="match status" value="1"/>
</dbReference>
<dbReference type="Pfam" id="PF00672">
    <property type="entry name" value="HAMP"/>
    <property type="match status" value="1"/>
</dbReference>
<comment type="subcellular location">
    <subcellularLocation>
        <location evidence="1">Cell membrane</location>
    </subcellularLocation>
</comment>
<evidence type="ECO:0000256" key="6">
    <source>
        <dbReference type="PROSITE-ProRule" id="PRU00284"/>
    </source>
</evidence>
<dbReference type="EMBL" id="JBHSMJ010000063">
    <property type="protein sequence ID" value="MFC5452694.1"/>
    <property type="molecule type" value="Genomic_DNA"/>
</dbReference>
<evidence type="ECO:0000259" key="8">
    <source>
        <dbReference type="PROSITE" id="PS50111"/>
    </source>
</evidence>
<dbReference type="PANTHER" id="PTHR32089:SF112">
    <property type="entry name" value="LYSOZYME-LIKE PROTEIN-RELATED"/>
    <property type="match status" value="1"/>
</dbReference>
<keyword evidence="7" id="KW-1133">Transmembrane helix</keyword>
<dbReference type="RefSeq" id="WP_270877850.1">
    <property type="nucleotide sequence ID" value="NZ_JAQFVF010000009.1"/>
</dbReference>
<dbReference type="SUPFAM" id="SSF58104">
    <property type="entry name" value="Methyl-accepting chemotaxis protein (MCP) signaling domain"/>
    <property type="match status" value="1"/>
</dbReference>
<dbReference type="InterPro" id="IPR003660">
    <property type="entry name" value="HAMP_dom"/>
</dbReference>
<feature type="transmembrane region" description="Helical" evidence="7">
    <location>
        <begin position="200"/>
        <end position="221"/>
    </location>
</feature>
<gene>
    <name evidence="10" type="ORF">ACFPOG_31295</name>
</gene>
<keyword evidence="4 6" id="KW-0807">Transducer</keyword>
<feature type="domain" description="HAMP" evidence="9">
    <location>
        <begin position="219"/>
        <end position="272"/>
    </location>
</feature>